<gene>
    <name evidence="1" type="ORF">EKM59_02975</name>
</gene>
<evidence type="ECO:0000313" key="1">
    <source>
        <dbReference type="EMBL" id="RUQ89737.1"/>
    </source>
</evidence>
<name>A0A433JKX5_9GAMM</name>
<reference evidence="1 2" key="1">
    <citation type="submission" date="2018-12" db="EMBL/GenBank/DDBJ databases">
        <title>Legionella sp,whole genome shotgun sequence.</title>
        <authorList>
            <person name="Wu H."/>
        </authorList>
    </citation>
    <scope>NUCLEOTIDE SEQUENCE [LARGE SCALE GENOMIC DNA]</scope>
    <source>
        <strain evidence="2">km714</strain>
    </source>
</reference>
<accession>A0A433JKX5</accession>
<dbReference type="EMBL" id="RZGR01000006">
    <property type="protein sequence ID" value="RUQ89737.1"/>
    <property type="molecule type" value="Genomic_DNA"/>
</dbReference>
<dbReference type="Proteomes" id="UP000288012">
    <property type="component" value="Unassembled WGS sequence"/>
</dbReference>
<comment type="caution">
    <text evidence="1">The sequence shown here is derived from an EMBL/GenBank/DDBJ whole genome shotgun (WGS) entry which is preliminary data.</text>
</comment>
<dbReference type="RefSeq" id="WP_126953537.1">
    <property type="nucleotide sequence ID" value="NZ_RZGR01000006.1"/>
</dbReference>
<protein>
    <recommendedName>
        <fullName evidence="3">Cofactor-independent phosphoglycerate mutase</fullName>
    </recommendedName>
</protein>
<evidence type="ECO:0000313" key="2">
    <source>
        <dbReference type="Proteomes" id="UP000288012"/>
    </source>
</evidence>
<evidence type="ECO:0008006" key="3">
    <source>
        <dbReference type="Google" id="ProtNLM"/>
    </source>
</evidence>
<sequence length="270" mass="31055">MDVVINAEIQDIPRESLELVCRGNFYHHVLTCLGYPESSPPIADLLRRLYGLAGEWLMVSPVHWQASHNDAMILASGREMQLSEAESQQWFAVLGDFVAPEGMTVYYCDRFTWLLQAPGKPSIQAKPVQQLLHQSLMPQLRNLDASFFWQRFITESQMFFSAHPLHQKNPGPAVNGLWIWGGGMLDAPQTRFIHYNSEFTCNLAKHLSTQATPYQSSQLFGKNDLLLLDTIDSNLLLQLQSQLRKDTVHWYWNNLAYTTQAKSWWSRLWS</sequence>
<keyword evidence="2" id="KW-1185">Reference proteome</keyword>
<proteinExistence type="predicted"/>
<organism evidence="1 2">
    <name type="scientific">Legionella septentrionalis</name>
    <dbReference type="NCBI Taxonomy" id="2498109"/>
    <lineage>
        <taxon>Bacteria</taxon>
        <taxon>Pseudomonadati</taxon>
        <taxon>Pseudomonadota</taxon>
        <taxon>Gammaproteobacteria</taxon>
        <taxon>Legionellales</taxon>
        <taxon>Legionellaceae</taxon>
        <taxon>Legionella</taxon>
    </lineage>
</organism>
<dbReference type="AlphaFoldDB" id="A0A433JKX5"/>